<proteinExistence type="inferred from homology"/>
<keyword evidence="7" id="KW-0498">Mitosis</keyword>
<feature type="coiled-coil region" evidence="8">
    <location>
        <begin position="74"/>
        <end position="122"/>
    </location>
</feature>
<evidence type="ECO:0000256" key="5">
    <source>
        <dbReference type="ARBA" id="ARBA00023306"/>
    </source>
</evidence>
<accession>A0ABP9YBJ3</accession>
<keyword evidence="7" id="KW-0132">Cell division</keyword>
<evidence type="ECO:0000256" key="1">
    <source>
        <dbReference type="ARBA" id="ARBA00004584"/>
    </source>
</evidence>
<gene>
    <name evidence="9" type="ORF">HPULCUR_009814</name>
</gene>
<keyword evidence="2 7" id="KW-0158">Chromosome</keyword>
<dbReference type="Pfam" id="PF08286">
    <property type="entry name" value="Spc24"/>
    <property type="match status" value="1"/>
</dbReference>
<keyword evidence="7" id="KW-0995">Kinetochore</keyword>
<evidence type="ECO:0000256" key="6">
    <source>
        <dbReference type="ARBA" id="ARBA00023328"/>
    </source>
</evidence>
<dbReference type="EMBL" id="BAABUJ010000034">
    <property type="protein sequence ID" value="GAA5804327.1"/>
    <property type="molecule type" value="Genomic_DNA"/>
</dbReference>
<keyword evidence="4 7" id="KW-0539">Nucleus</keyword>
<reference evidence="9 10" key="1">
    <citation type="submission" date="2024-04" db="EMBL/GenBank/DDBJ databases">
        <title>genome sequences of Mucor flavus KT1a and Helicostylum pulchrum KT1b strains isolation_sourced from the surface of a dry-aged beef.</title>
        <authorList>
            <person name="Toyotome T."/>
            <person name="Hosono M."/>
            <person name="Torimaru M."/>
            <person name="Fukuda K."/>
            <person name="Mikami N."/>
        </authorList>
    </citation>
    <scope>NUCLEOTIDE SEQUENCE [LARGE SCALE GENOMIC DNA]</scope>
    <source>
        <strain evidence="9 10">KT1b</strain>
    </source>
</reference>
<protein>
    <recommendedName>
        <fullName evidence="7">Kinetochore protein Spc24</fullName>
    </recommendedName>
</protein>
<dbReference type="InterPro" id="IPR013252">
    <property type="entry name" value="Ndc80_Spc24"/>
</dbReference>
<evidence type="ECO:0000256" key="7">
    <source>
        <dbReference type="RuleBase" id="RU368011"/>
    </source>
</evidence>
<comment type="function">
    <text evidence="7">Acts as a component of the essential kinetochore-associated NDC80 complex, which is required for chromosome segregation and spindle checkpoint activity.</text>
</comment>
<evidence type="ECO:0000313" key="10">
    <source>
        <dbReference type="Proteomes" id="UP001476247"/>
    </source>
</evidence>
<evidence type="ECO:0000256" key="2">
    <source>
        <dbReference type="ARBA" id="ARBA00022454"/>
    </source>
</evidence>
<comment type="subcellular location">
    <subcellularLocation>
        <location evidence="1">Chromosome</location>
        <location evidence="1">Centromere</location>
    </subcellularLocation>
    <subcellularLocation>
        <location evidence="7">Nucleus</location>
    </subcellularLocation>
    <subcellularLocation>
        <location evidence="7">Chromosome</location>
        <location evidence="7">Centromere</location>
        <location evidence="7">Kinetochore</location>
    </subcellularLocation>
</comment>
<keyword evidence="6 7" id="KW-0137">Centromere</keyword>
<evidence type="ECO:0000256" key="3">
    <source>
        <dbReference type="ARBA" id="ARBA00023054"/>
    </source>
</evidence>
<sequence length="193" mass="23053">MSEPLETTLSKLDDLCQELEKTDFFSPNKRSKEEIEAYYDKVEHSLKVEQFIIRELELDYNKGVQKERDMLRAVEDSENKIRTRQEQMEQYESKVTEEVLRRNKLLSELEYLEQQIENESNDEAIEQSLNSETLKLAIYRKMGIQMQVEDDYQVKKAILTTRDGQDIRTIPIENHNNKQIVKNIWEFISKDLK</sequence>
<comment type="similarity">
    <text evidence="7">Belongs to the SPC24 family.</text>
</comment>
<dbReference type="SUPFAM" id="SSF143026">
    <property type="entry name" value="Kinetochore globular domain"/>
    <property type="match status" value="1"/>
</dbReference>
<dbReference type="Gene3D" id="3.30.160.430">
    <property type="match status" value="1"/>
</dbReference>
<comment type="subunit">
    <text evidence="7">Component of the NDC80 complex.</text>
</comment>
<keyword evidence="3 8" id="KW-0175">Coiled coil</keyword>
<evidence type="ECO:0000256" key="8">
    <source>
        <dbReference type="SAM" id="Coils"/>
    </source>
</evidence>
<comment type="caution">
    <text evidence="9">The sequence shown here is derived from an EMBL/GenBank/DDBJ whole genome shotgun (WGS) entry which is preliminary data.</text>
</comment>
<keyword evidence="10" id="KW-1185">Reference proteome</keyword>
<name>A0ABP9YBJ3_9FUNG</name>
<dbReference type="Proteomes" id="UP001476247">
    <property type="component" value="Unassembled WGS sequence"/>
</dbReference>
<organism evidence="9 10">
    <name type="scientific">Helicostylum pulchrum</name>
    <dbReference type="NCBI Taxonomy" id="562976"/>
    <lineage>
        <taxon>Eukaryota</taxon>
        <taxon>Fungi</taxon>
        <taxon>Fungi incertae sedis</taxon>
        <taxon>Mucoromycota</taxon>
        <taxon>Mucoromycotina</taxon>
        <taxon>Mucoromycetes</taxon>
        <taxon>Mucorales</taxon>
        <taxon>Mucorineae</taxon>
        <taxon>Mucoraceae</taxon>
        <taxon>Helicostylum</taxon>
    </lineage>
</organism>
<dbReference type="InterPro" id="IPR038066">
    <property type="entry name" value="Spc24_Fungi_globular_sf"/>
</dbReference>
<evidence type="ECO:0000256" key="4">
    <source>
        <dbReference type="ARBA" id="ARBA00023242"/>
    </source>
</evidence>
<evidence type="ECO:0000313" key="9">
    <source>
        <dbReference type="EMBL" id="GAA5804327.1"/>
    </source>
</evidence>
<keyword evidence="5 7" id="KW-0131">Cell cycle</keyword>